<dbReference type="PANTHER" id="PTHR43719">
    <property type="entry name" value="TWO-COMPONENT HISTIDINE KINASE"/>
    <property type="match status" value="1"/>
</dbReference>
<dbReference type="SUPFAM" id="SSF55874">
    <property type="entry name" value="ATPase domain of HSP90 chaperone/DNA topoisomerase II/histidine kinase"/>
    <property type="match status" value="1"/>
</dbReference>
<comment type="catalytic activity">
    <reaction evidence="1">
        <text>ATP + protein L-histidine = ADP + protein N-phospho-L-histidine.</text>
        <dbReference type="EC" id="2.7.13.3"/>
    </reaction>
</comment>
<dbReference type="SUPFAM" id="SSF52172">
    <property type="entry name" value="CheY-like"/>
    <property type="match status" value="1"/>
</dbReference>
<dbReference type="InterPro" id="IPR050956">
    <property type="entry name" value="2C_system_His_kinase"/>
</dbReference>
<dbReference type="InterPro" id="IPR005467">
    <property type="entry name" value="His_kinase_dom"/>
</dbReference>
<dbReference type="EMBL" id="CAXAQS010000823">
    <property type="protein sequence ID" value="CAK9253348.1"/>
    <property type="molecule type" value="Genomic_DNA"/>
</dbReference>
<feature type="compositionally biased region" description="Low complexity" evidence="5">
    <location>
        <begin position="557"/>
        <end position="570"/>
    </location>
</feature>
<comment type="caution">
    <text evidence="8">The sequence shown here is derived from an EMBL/GenBank/DDBJ whole genome shotgun (WGS) entry which is preliminary data.</text>
</comment>
<evidence type="ECO:0000259" key="7">
    <source>
        <dbReference type="PROSITE" id="PS50110"/>
    </source>
</evidence>
<reference evidence="8" key="1">
    <citation type="submission" date="2024-02" db="EMBL/GenBank/DDBJ databases">
        <authorList>
            <consortium name="ELIXIR-Norway"/>
            <consortium name="Elixir Norway"/>
        </authorList>
    </citation>
    <scope>NUCLEOTIDE SEQUENCE</scope>
</reference>
<evidence type="ECO:0000256" key="4">
    <source>
        <dbReference type="PROSITE-ProRule" id="PRU00169"/>
    </source>
</evidence>
<keyword evidence="3 4" id="KW-0597">Phosphoprotein</keyword>
<dbReference type="InterPro" id="IPR001789">
    <property type="entry name" value="Sig_transdc_resp-reg_receiver"/>
</dbReference>
<feature type="region of interest" description="Disordered" evidence="5">
    <location>
        <begin position="446"/>
        <end position="470"/>
    </location>
</feature>
<dbReference type="Gene3D" id="3.30.565.10">
    <property type="entry name" value="Histidine kinase-like ATPase, C-terminal domain"/>
    <property type="match status" value="1"/>
</dbReference>
<feature type="compositionally biased region" description="Low complexity" evidence="5">
    <location>
        <begin position="450"/>
        <end position="470"/>
    </location>
</feature>
<gene>
    <name evidence="8" type="ORF">CSSPJE1EN1_LOCUS28726</name>
</gene>
<keyword evidence="9" id="KW-1185">Reference proteome</keyword>
<feature type="domain" description="Response regulatory" evidence="7">
    <location>
        <begin position="584"/>
        <end position="687"/>
    </location>
</feature>
<dbReference type="PROSITE" id="PS50110">
    <property type="entry name" value="RESPONSE_REGULATORY"/>
    <property type="match status" value="1"/>
</dbReference>
<dbReference type="EC" id="2.7.13.3" evidence="2"/>
<feature type="compositionally biased region" description="Polar residues" evidence="5">
    <location>
        <begin position="392"/>
        <end position="406"/>
    </location>
</feature>
<proteinExistence type="predicted"/>
<dbReference type="PANTHER" id="PTHR43719:SF28">
    <property type="entry name" value="PEROXIDE STRESS-ACTIVATED HISTIDINE KINASE MAK1-RELATED"/>
    <property type="match status" value="1"/>
</dbReference>
<feature type="compositionally biased region" description="Low complexity" evidence="5">
    <location>
        <begin position="377"/>
        <end position="390"/>
    </location>
</feature>
<feature type="domain" description="Histidine kinase" evidence="6">
    <location>
        <begin position="1"/>
        <end position="148"/>
    </location>
</feature>
<evidence type="ECO:0000256" key="3">
    <source>
        <dbReference type="ARBA" id="ARBA00022553"/>
    </source>
</evidence>
<accession>A0ABP0VHJ5</accession>
<evidence type="ECO:0000259" key="6">
    <source>
        <dbReference type="PROSITE" id="PS50109"/>
    </source>
</evidence>
<sequence length="687" mass="74887">MSHKLRTPLNIINLGLELSVNKIPPHSPNKREQELSEILVETNHACQVTLDTLNELLCFNEVGHDDLSLDKERVNVLELITNNVKVFATQIRTKNIDLIISEDMAQAEKCIRASDSLFVDKLKMNQVLSNLISNAVQFTQDGGKIVLSMQFIPNSTSTSFKSRVNNLNRSSKSLKRSMMKFSNGMVKNMYQSLLQFFADQQQKLLGVKPFSSPLKVQDRSCLSLKNVALLNQQHLARSSQQSASVSLQSPDTTPFTSPRQESGHFIFEITDSGVGEIKAYSDGPGKGSTFTLILPMKRVCNPESERMALSAYEKHNLNYNAKYNTIIHVPVARGAVLSGDSDSLSASPSMSPMKRLVKEIVVIRKESPTRMPVHLNSSYSHSPSSKSLNSRCGHSSSTYGHSPSTKSLAFTRNQSLSIDTSDGVESDEFQCFEGSSVALKRGSAIGTGGASSIPGTPASRSSDSYSSSEFPSLPSHLSASDLLAMNLSPKRVRWSRGNSSHSSSAVTETLSVVACSEVNWRGGSCSSLDSTTAATTLSSLSPANTLDGNKISHRQGSSASDQSQSATPSSESEERCDTPRNALKLLVVDDSRMNRRMLVRILQADGHFCEEAEDGRDAYFRILNLFKKLNGDGTTSARNSARGLGHVYDNSNRSNDKQGDSPAVVYDAIIMDNNMPNMNGASCEIIK</sequence>
<feature type="modified residue" description="4-aspartylphosphate" evidence="4">
    <location>
        <position position="672"/>
    </location>
</feature>
<protein>
    <recommendedName>
        <fullName evidence="2">histidine kinase</fullName>
        <ecNumber evidence="2">2.7.13.3</ecNumber>
    </recommendedName>
</protein>
<organism evidence="8 9">
    <name type="scientific">Sphagnum jensenii</name>
    <dbReference type="NCBI Taxonomy" id="128206"/>
    <lineage>
        <taxon>Eukaryota</taxon>
        <taxon>Viridiplantae</taxon>
        <taxon>Streptophyta</taxon>
        <taxon>Embryophyta</taxon>
        <taxon>Bryophyta</taxon>
        <taxon>Sphagnophytina</taxon>
        <taxon>Sphagnopsida</taxon>
        <taxon>Sphagnales</taxon>
        <taxon>Sphagnaceae</taxon>
        <taxon>Sphagnum</taxon>
    </lineage>
</organism>
<dbReference type="PROSITE" id="PS50109">
    <property type="entry name" value="HIS_KIN"/>
    <property type="match status" value="1"/>
</dbReference>
<evidence type="ECO:0000256" key="2">
    <source>
        <dbReference type="ARBA" id="ARBA00012438"/>
    </source>
</evidence>
<evidence type="ECO:0000313" key="8">
    <source>
        <dbReference type="EMBL" id="CAK9253348.1"/>
    </source>
</evidence>
<feature type="region of interest" description="Disordered" evidence="5">
    <location>
        <begin position="372"/>
        <end position="406"/>
    </location>
</feature>
<evidence type="ECO:0000313" key="9">
    <source>
        <dbReference type="Proteomes" id="UP001497444"/>
    </source>
</evidence>
<feature type="region of interest" description="Disordered" evidence="5">
    <location>
        <begin position="539"/>
        <end position="578"/>
    </location>
</feature>
<evidence type="ECO:0000256" key="1">
    <source>
        <dbReference type="ARBA" id="ARBA00000085"/>
    </source>
</evidence>
<dbReference type="InterPro" id="IPR036890">
    <property type="entry name" value="HATPase_C_sf"/>
</dbReference>
<dbReference type="InterPro" id="IPR011006">
    <property type="entry name" value="CheY-like_superfamily"/>
</dbReference>
<dbReference type="Gene3D" id="3.40.50.2300">
    <property type="match status" value="1"/>
</dbReference>
<evidence type="ECO:0000256" key="5">
    <source>
        <dbReference type="SAM" id="MobiDB-lite"/>
    </source>
</evidence>
<name>A0ABP0VHJ5_9BRYO</name>
<dbReference type="Proteomes" id="UP001497444">
    <property type="component" value="Unassembled WGS sequence"/>
</dbReference>